<dbReference type="AlphaFoldDB" id="A0AAW0J1X9"/>
<protein>
    <submittedName>
        <fullName evidence="2">Uncharacterized protein</fullName>
    </submittedName>
</protein>
<sequence>MFSSHPHFLSLSLSLSFSLSLFLNPRPLLLSSSLLKTHHFFSKIASTKILPKTTNPTQSKELLFALGCGGLDQQSQELSQCHVSKLAKKLRVKEEEIKLKHVIAFDCGKIKHLVATAISLASPVEQSKVATMLYYTS</sequence>
<gene>
    <name evidence="2" type="ORF">CFP56_038733</name>
</gene>
<feature type="signal peptide" evidence="1">
    <location>
        <begin position="1"/>
        <end position="20"/>
    </location>
</feature>
<proteinExistence type="predicted"/>
<keyword evidence="3" id="KW-1185">Reference proteome</keyword>
<dbReference type="EMBL" id="PKMF04000735">
    <property type="protein sequence ID" value="KAK7820522.1"/>
    <property type="molecule type" value="Genomic_DNA"/>
</dbReference>
<comment type="caution">
    <text evidence="2">The sequence shown here is derived from an EMBL/GenBank/DDBJ whole genome shotgun (WGS) entry which is preliminary data.</text>
</comment>
<accession>A0AAW0J1X9</accession>
<name>A0AAW0J1X9_QUESU</name>
<dbReference type="Proteomes" id="UP000237347">
    <property type="component" value="Unassembled WGS sequence"/>
</dbReference>
<evidence type="ECO:0000256" key="1">
    <source>
        <dbReference type="SAM" id="SignalP"/>
    </source>
</evidence>
<evidence type="ECO:0000313" key="2">
    <source>
        <dbReference type="EMBL" id="KAK7820522.1"/>
    </source>
</evidence>
<keyword evidence="1" id="KW-0732">Signal</keyword>
<organism evidence="2 3">
    <name type="scientific">Quercus suber</name>
    <name type="common">Cork oak</name>
    <dbReference type="NCBI Taxonomy" id="58331"/>
    <lineage>
        <taxon>Eukaryota</taxon>
        <taxon>Viridiplantae</taxon>
        <taxon>Streptophyta</taxon>
        <taxon>Embryophyta</taxon>
        <taxon>Tracheophyta</taxon>
        <taxon>Spermatophyta</taxon>
        <taxon>Magnoliopsida</taxon>
        <taxon>eudicotyledons</taxon>
        <taxon>Gunneridae</taxon>
        <taxon>Pentapetalae</taxon>
        <taxon>rosids</taxon>
        <taxon>fabids</taxon>
        <taxon>Fagales</taxon>
        <taxon>Fagaceae</taxon>
        <taxon>Quercus</taxon>
    </lineage>
</organism>
<evidence type="ECO:0000313" key="3">
    <source>
        <dbReference type="Proteomes" id="UP000237347"/>
    </source>
</evidence>
<feature type="chain" id="PRO_5043530478" evidence="1">
    <location>
        <begin position="21"/>
        <end position="137"/>
    </location>
</feature>
<reference evidence="2 3" key="1">
    <citation type="journal article" date="2018" name="Sci. Data">
        <title>The draft genome sequence of cork oak.</title>
        <authorList>
            <person name="Ramos A.M."/>
            <person name="Usie A."/>
            <person name="Barbosa P."/>
            <person name="Barros P.M."/>
            <person name="Capote T."/>
            <person name="Chaves I."/>
            <person name="Simoes F."/>
            <person name="Abreu I."/>
            <person name="Carrasquinho I."/>
            <person name="Faro C."/>
            <person name="Guimaraes J.B."/>
            <person name="Mendonca D."/>
            <person name="Nobrega F."/>
            <person name="Rodrigues L."/>
            <person name="Saibo N.J.M."/>
            <person name="Varela M.C."/>
            <person name="Egas C."/>
            <person name="Matos J."/>
            <person name="Miguel C.M."/>
            <person name="Oliveira M.M."/>
            <person name="Ricardo C.P."/>
            <person name="Goncalves S."/>
        </authorList>
    </citation>
    <scope>NUCLEOTIDE SEQUENCE [LARGE SCALE GENOMIC DNA]</scope>
    <source>
        <strain evidence="3">cv. HL8</strain>
    </source>
</reference>